<dbReference type="OrthoDB" id="9771173at2"/>
<keyword evidence="3" id="KW-1185">Reference proteome</keyword>
<organism evidence="2 3">
    <name type="scientific">Clostridium thermosuccinogenes</name>
    <dbReference type="NCBI Taxonomy" id="84032"/>
    <lineage>
        <taxon>Bacteria</taxon>
        <taxon>Bacillati</taxon>
        <taxon>Bacillota</taxon>
        <taxon>Clostridia</taxon>
        <taxon>Eubacteriales</taxon>
        <taxon>Clostridiaceae</taxon>
        <taxon>Clostridium</taxon>
    </lineage>
</organism>
<dbReference type="EMBL" id="NIOJ01000082">
    <property type="protein sequence ID" value="PNT94956.1"/>
    <property type="molecule type" value="Genomic_DNA"/>
</dbReference>
<name>A0A2K2F6Y6_9CLOT</name>
<protein>
    <recommendedName>
        <fullName evidence="4">Peptidase C-terminal archaeal/bacterial domain-containing protein</fullName>
    </recommendedName>
</protein>
<comment type="caution">
    <text evidence="2">The sequence shown here is derived from an EMBL/GenBank/DDBJ whole genome shotgun (WGS) entry which is preliminary data.</text>
</comment>
<reference evidence="2 3" key="1">
    <citation type="submission" date="2017-06" db="EMBL/GenBank/DDBJ databases">
        <title>Investigating the central metabolism of Clostridium thermosuccinogenes.</title>
        <authorList>
            <person name="Koendjbiharie J.G."/>
            <person name="van Kranenburg R."/>
        </authorList>
    </citation>
    <scope>NUCLEOTIDE SEQUENCE [LARGE SCALE GENOMIC DNA]</scope>
    <source>
        <strain evidence="2 3">DSM 5806</strain>
    </source>
</reference>
<evidence type="ECO:0008006" key="4">
    <source>
        <dbReference type="Google" id="ProtNLM"/>
    </source>
</evidence>
<evidence type="ECO:0000313" key="3">
    <source>
        <dbReference type="Proteomes" id="UP000236151"/>
    </source>
</evidence>
<evidence type="ECO:0000256" key="1">
    <source>
        <dbReference type="SAM" id="SignalP"/>
    </source>
</evidence>
<evidence type="ECO:0000313" key="2">
    <source>
        <dbReference type="EMBL" id="PNT94956.1"/>
    </source>
</evidence>
<dbReference type="AlphaFoldDB" id="A0A2K2F6Y6"/>
<dbReference type="RefSeq" id="WP_103083112.1">
    <property type="nucleotide sequence ID" value="NZ_CP021850.1"/>
</dbReference>
<feature type="chain" id="PRO_5014441526" description="Peptidase C-terminal archaeal/bacterial domain-containing protein" evidence="1">
    <location>
        <begin position="25"/>
        <end position="297"/>
    </location>
</feature>
<dbReference type="SUPFAM" id="SSF89260">
    <property type="entry name" value="Collagen-binding domain"/>
    <property type="match status" value="1"/>
</dbReference>
<proteinExistence type="predicted"/>
<sequence length="297" mass="33592">MKKILLSFVLLLTFAMIISDYAFAAADYTTFTPHYGAISIYESGNYRYAYIFAKWNDTGITEFDASNDTYEQEVIFYNYDGNAYATTCTSFQSDLPSAYKDTQALDSGNEMNIAIGTTDADSLESDKYYYTTMTLNKTSSNSSMYKVQSQEGYYIIFPSTWTTFAETTNRTIPFKQGFTAPETRYWSYEVDPNGTISSAKAAYMNEWNGGTISSSGDEDYWKVYISSGSKTIRLIDPSSNDYDVKVYDSSGALITGNYSTSDDYSATYNFTSSGYYYFKVYSFSGSSKTENYYLIIY</sequence>
<gene>
    <name evidence="2" type="ORF">CDQ84_17940</name>
</gene>
<dbReference type="Proteomes" id="UP000236151">
    <property type="component" value="Unassembled WGS sequence"/>
</dbReference>
<dbReference type="KEGG" id="cthd:CDO33_12285"/>
<dbReference type="Gene3D" id="2.60.120.380">
    <property type="match status" value="1"/>
</dbReference>
<accession>A0A2K2F6Y6</accession>
<feature type="signal peptide" evidence="1">
    <location>
        <begin position="1"/>
        <end position="24"/>
    </location>
</feature>
<keyword evidence="1" id="KW-0732">Signal</keyword>